<dbReference type="InterPro" id="IPR014013">
    <property type="entry name" value="Helic_SF1/SF2_ATP-bd_DinG/Rad3"/>
</dbReference>
<dbReference type="GO" id="GO:0006289">
    <property type="term" value="P:nucleotide-excision repair"/>
    <property type="evidence" value="ECO:0007669"/>
    <property type="project" value="TreeGrafter"/>
</dbReference>
<evidence type="ECO:0000256" key="3">
    <source>
        <dbReference type="ARBA" id="ARBA00022840"/>
    </source>
</evidence>
<dbReference type="AlphaFoldDB" id="A0A094ZWX4"/>
<evidence type="ECO:0000256" key="2">
    <source>
        <dbReference type="ARBA" id="ARBA00022801"/>
    </source>
</evidence>
<keyword evidence="3" id="KW-0067">ATP-binding</keyword>
<keyword evidence="2" id="KW-0378">Hydrolase</keyword>
<reference evidence="4" key="1">
    <citation type="journal article" date="2012" name="Nat. Genet.">
        <title>Whole-genome sequence of Schistosoma haematobium.</title>
        <authorList>
            <person name="Young N.D."/>
            <person name="Jex A.R."/>
            <person name="Li B."/>
            <person name="Liu S."/>
            <person name="Yang L."/>
            <person name="Xiong Z."/>
            <person name="Li Y."/>
            <person name="Cantacessi C."/>
            <person name="Hall R.S."/>
            <person name="Xu X."/>
            <person name="Chen F."/>
            <person name="Wu X."/>
            <person name="Zerlotini A."/>
            <person name="Oliveira G."/>
            <person name="Hofmann A."/>
            <person name="Zhang G."/>
            <person name="Fang X."/>
            <person name="Kang Y."/>
            <person name="Campbell B.E."/>
            <person name="Loukas A."/>
            <person name="Ranganathan S."/>
            <person name="Rollinson D."/>
            <person name="Rinaldi G."/>
            <person name="Brindley P.J."/>
            <person name="Yang H."/>
            <person name="Wang J."/>
            <person name="Wang J."/>
            <person name="Gasser R.B."/>
        </authorList>
    </citation>
    <scope>NUCLEOTIDE SEQUENCE [LARGE SCALE GENOMIC DNA]</scope>
</reference>
<accession>A0A094ZWX4</accession>
<dbReference type="GO" id="GO:0003678">
    <property type="term" value="F:DNA helicase activity"/>
    <property type="evidence" value="ECO:0007669"/>
    <property type="project" value="InterPro"/>
</dbReference>
<dbReference type="PROSITE" id="PS51193">
    <property type="entry name" value="HELICASE_ATP_BIND_2"/>
    <property type="match status" value="1"/>
</dbReference>
<dbReference type="InterPro" id="IPR045028">
    <property type="entry name" value="DinG/Rad3-like"/>
</dbReference>
<keyword evidence="1" id="KW-0547">Nucleotide-binding</keyword>
<dbReference type="PANTHER" id="PTHR11472:SF47">
    <property type="entry name" value="FANCONI ANEMIA GROUP J PROTEIN"/>
    <property type="match status" value="1"/>
</dbReference>
<dbReference type="STRING" id="6185.A0A094ZWX4"/>
<dbReference type="GO" id="GO:0005524">
    <property type="term" value="F:ATP binding"/>
    <property type="evidence" value="ECO:0007669"/>
    <property type="project" value="UniProtKB-KW"/>
</dbReference>
<evidence type="ECO:0000256" key="1">
    <source>
        <dbReference type="ARBA" id="ARBA00022741"/>
    </source>
</evidence>
<dbReference type="GO" id="GO:0003677">
    <property type="term" value="F:DNA binding"/>
    <property type="evidence" value="ECO:0007669"/>
    <property type="project" value="InterPro"/>
</dbReference>
<dbReference type="InterPro" id="IPR010614">
    <property type="entry name" value="RAD3-like_helicase_DEAD"/>
</dbReference>
<dbReference type="GO" id="GO:0016787">
    <property type="term" value="F:hydrolase activity"/>
    <property type="evidence" value="ECO:0007669"/>
    <property type="project" value="UniProtKB-KW"/>
</dbReference>
<dbReference type="EMBL" id="KL251192">
    <property type="protein sequence ID" value="KGB39385.1"/>
    <property type="molecule type" value="Genomic_DNA"/>
</dbReference>
<organism evidence="4">
    <name type="scientific">Schistosoma haematobium</name>
    <name type="common">Blood fluke</name>
    <dbReference type="NCBI Taxonomy" id="6185"/>
    <lineage>
        <taxon>Eukaryota</taxon>
        <taxon>Metazoa</taxon>
        <taxon>Spiralia</taxon>
        <taxon>Lophotrochozoa</taxon>
        <taxon>Platyhelminthes</taxon>
        <taxon>Trematoda</taxon>
        <taxon>Digenea</taxon>
        <taxon>Strigeidida</taxon>
        <taxon>Schistosomatoidea</taxon>
        <taxon>Schistosomatidae</taxon>
        <taxon>Schistosoma</taxon>
    </lineage>
</organism>
<dbReference type="GO" id="GO:0005634">
    <property type="term" value="C:nucleus"/>
    <property type="evidence" value="ECO:0007669"/>
    <property type="project" value="TreeGrafter"/>
</dbReference>
<dbReference type="GO" id="GO:1990918">
    <property type="term" value="P:double-strand break repair involved in meiotic recombination"/>
    <property type="evidence" value="ECO:0007669"/>
    <property type="project" value="TreeGrafter"/>
</dbReference>
<dbReference type="InterPro" id="IPR027417">
    <property type="entry name" value="P-loop_NTPase"/>
</dbReference>
<name>A0A094ZWX4_SCHHA</name>
<dbReference type="Pfam" id="PF06733">
    <property type="entry name" value="DEAD_2"/>
    <property type="match status" value="1"/>
</dbReference>
<dbReference type="InterPro" id="IPR002464">
    <property type="entry name" value="DNA/RNA_helicase_DEAH_CS"/>
</dbReference>
<gene>
    <name evidence="4" type="ORF">MS3_07806</name>
</gene>
<dbReference type="PANTHER" id="PTHR11472">
    <property type="entry name" value="DNA REPAIR DEAD HELICASE RAD3/XP-D SUBFAMILY MEMBER"/>
    <property type="match status" value="1"/>
</dbReference>
<dbReference type="Gene3D" id="3.40.50.300">
    <property type="entry name" value="P-loop containing nucleotide triphosphate hydrolases"/>
    <property type="match status" value="1"/>
</dbReference>
<dbReference type="PROSITE" id="PS00690">
    <property type="entry name" value="DEAH_ATP_HELICASE"/>
    <property type="match status" value="1"/>
</dbReference>
<proteinExistence type="predicted"/>
<protein>
    <submittedName>
        <fullName evidence="4">Fanconi anemia group J protein</fullName>
    </submittedName>
</protein>
<evidence type="ECO:0000313" key="4">
    <source>
        <dbReference type="EMBL" id="KGB39385.1"/>
    </source>
</evidence>
<sequence>MSILSSRKHTCINPEISSSPNVTDSCHNLLLSGVCAYDLPRKKSDLSRAVDKLDRSGPWDIEDLVQALIPIPSCPYFCSRSLARSADIIFCPYDYLLDPLNRSAVCYHLTICLLCFLKTSLEVTDHVIILDEAHNIEDASREAASFTITEHQLKSARDDLEGLSKFCLSMEMVLNKKDFQKDCYNCFFV</sequence>